<comment type="similarity">
    <text evidence="2">Belongs to the zinc-containing alcohol dehydrogenase family.</text>
</comment>
<dbReference type="AlphaFoldDB" id="A0A2U3MX41"/>
<dbReference type="EC" id="1.1.1.1" evidence="8"/>
<evidence type="ECO:0000256" key="6">
    <source>
        <dbReference type="ARBA" id="ARBA00023027"/>
    </source>
</evidence>
<sequence>MKNSYQAIQASALGKLELVVRTVPTPNKDEVLIAVEACGICGADAMTIENPNPDSFPRIPGHEVVGRIVAIGNPDSNYWKIGQRVGVGRLGGHCNLCDECRQGLFNLCNNQPIMGSTHDGGYAEMMMAKQTGLVSIPDELSSVEAAPLLCAGIATFNALKKSGAQAGDTVAIFGIGGLGHLAIQYARRMGFRVVAIGRGQDIAELTHDLGAHIYIDTQLENAVDRLKELGKAQVILSTITNGEISSALFAGLIPQGKLIVVGVGKEPLVISSPLLVGGERTVQGSITGTPYEVEKTLNFSLLTDVRAMIETYPLEQAHEAYTKVRTGKVEFRAVLTTSHFAH</sequence>
<evidence type="ECO:0000256" key="4">
    <source>
        <dbReference type="ARBA" id="ARBA00022833"/>
    </source>
</evidence>
<dbReference type="InterPro" id="IPR036291">
    <property type="entry name" value="NAD(P)-bd_dom_sf"/>
</dbReference>
<proteinExistence type="inferred from homology"/>
<dbReference type="SUPFAM" id="SSF50129">
    <property type="entry name" value="GroES-like"/>
    <property type="match status" value="1"/>
</dbReference>
<evidence type="ECO:0000256" key="3">
    <source>
        <dbReference type="ARBA" id="ARBA00022723"/>
    </source>
</evidence>
<dbReference type="InParanoid" id="A0A2U3MX41"/>
<organism evidence="8 9">
    <name type="scientific">Acinetobacter stercoris</name>
    <dbReference type="NCBI Taxonomy" id="2126983"/>
    <lineage>
        <taxon>Bacteria</taxon>
        <taxon>Pseudomonadati</taxon>
        <taxon>Pseudomonadota</taxon>
        <taxon>Gammaproteobacteria</taxon>
        <taxon>Moraxellales</taxon>
        <taxon>Moraxellaceae</taxon>
        <taxon>Acinetobacter</taxon>
    </lineage>
</organism>
<dbReference type="PANTHER" id="PTHR42940">
    <property type="entry name" value="ALCOHOL DEHYDROGENASE 1-RELATED"/>
    <property type="match status" value="1"/>
</dbReference>
<evidence type="ECO:0000313" key="9">
    <source>
        <dbReference type="Proteomes" id="UP000245974"/>
    </source>
</evidence>
<dbReference type="Pfam" id="PF00107">
    <property type="entry name" value="ADH_zinc_N"/>
    <property type="match status" value="1"/>
</dbReference>
<protein>
    <submittedName>
        <fullName evidence="8">Alcohol dehydrogenase</fullName>
        <ecNumber evidence="8">1.1.1.1</ecNumber>
    </submittedName>
</protein>
<name>A0A2U3MX41_9GAMM</name>
<keyword evidence="9" id="KW-1185">Reference proteome</keyword>
<dbReference type="SUPFAM" id="SSF51735">
    <property type="entry name" value="NAD(P)-binding Rossmann-fold domains"/>
    <property type="match status" value="1"/>
</dbReference>
<dbReference type="SMART" id="SM00829">
    <property type="entry name" value="PKS_ER"/>
    <property type="match status" value="1"/>
</dbReference>
<evidence type="ECO:0000256" key="1">
    <source>
        <dbReference type="ARBA" id="ARBA00001947"/>
    </source>
</evidence>
<evidence type="ECO:0000259" key="7">
    <source>
        <dbReference type="SMART" id="SM00829"/>
    </source>
</evidence>
<dbReference type="EMBL" id="OOGT01000037">
    <property type="protein sequence ID" value="SPL70008.1"/>
    <property type="molecule type" value="Genomic_DNA"/>
</dbReference>
<dbReference type="Gene3D" id="3.40.50.720">
    <property type="entry name" value="NAD(P)-binding Rossmann-like Domain"/>
    <property type="match status" value="1"/>
</dbReference>
<feature type="domain" description="Enoyl reductase (ER)" evidence="7">
    <location>
        <begin position="11"/>
        <end position="335"/>
    </location>
</feature>
<evidence type="ECO:0000256" key="5">
    <source>
        <dbReference type="ARBA" id="ARBA00023002"/>
    </source>
</evidence>
<dbReference type="GO" id="GO:0046872">
    <property type="term" value="F:metal ion binding"/>
    <property type="evidence" value="ECO:0007669"/>
    <property type="project" value="UniProtKB-KW"/>
</dbReference>
<keyword evidence="6" id="KW-0520">NAD</keyword>
<dbReference type="Gene3D" id="3.90.180.10">
    <property type="entry name" value="Medium-chain alcohol dehydrogenases, catalytic domain"/>
    <property type="match status" value="1"/>
</dbReference>
<dbReference type="InterPro" id="IPR020843">
    <property type="entry name" value="ER"/>
</dbReference>
<dbReference type="GO" id="GO:0004022">
    <property type="term" value="F:alcohol dehydrogenase (NAD+) activity"/>
    <property type="evidence" value="ECO:0007669"/>
    <property type="project" value="UniProtKB-EC"/>
</dbReference>
<dbReference type="InterPro" id="IPR013154">
    <property type="entry name" value="ADH-like_N"/>
</dbReference>
<dbReference type="FunFam" id="3.40.50.720:FF:000039">
    <property type="entry name" value="Alcohol dehydrogenase AdhP"/>
    <property type="match status" value="1"/>
</dbReference>
<keyword evidence="5 8" id="KW-0560">Oxidoreductase</keyword>
<dbReference type="InterPro" id="IPR013149">
    <property type="entry name" value="ADH-like_C"/>
</dbReference>
<accession>A0A2U3MX41</accession>
<dbReference type="GeneID" id="84208765"/>
<dbReference type="GO" id="GO:0005737">
    <property type="term" value="C:cytoplasm"/>
    <property type="evidence" value="ECO:0007669"/>
    <property type="project" value="TreeGrafter"/>
</dbReference>
<evidence type="ECO:0000313" key="8">
    <source>
        <dbReference type="EMBL" id="SPL70008.1"/>
    </source>
</evidence>
<dbReference type="RefSeq" id="WP_004859508.1">
    <property type="nucleotide sequence ID" value="NZ_OOGT01000037.1"/>
</dbReference>
<keyword evidence="4" id="KW-0862">Zinc</keyword>
<dbReference type="PANTHER" id="PTHR42940:SF7">
    <property type="entry name" value="ALCOHOL DEHYDROGENASE-LIKE N-TERMINAL DOMAIN-CONTAINING PROTEIN"/>
    <property type="match status" value="1"/>
</dbReference>
<evidence type="ECO:0000256" key="2">
    <source>
        <dbReference type="ARBA" id="ARBA00008072"/>
    </source>
</evidence>
<dbReference type="CDD" id="cd08296">
    <property type="entry name" value="CAD_like"/>
    <property type="match status" value="1"/>
</dbReference>
<dbReference type="OrthoDB" id="9771084at2"/>
<keyword evidence="3" id="KW-0479">Metal-binding</keyword>
<dbReference type="Pfam" id="PF08240">
    <property type="entry name" value="ADH_N"/>
    <property type="match status" value="1"/>
</dbReference>
<dbReference type="InterPro" id="IPR011032">
    <property type="entry name" value="GroES-like_sf"/>
</dbReference>
<comment type="cofactor">
    <cofactor evidence="1">
        <name>Zn(2+)</name>
        <dbReference type="ChEBI" id="CHEBI:29105"/>
    </cofactor>
</comment>
<dbReference type="Proteomes" id="UP000245974">
    <property type="component" value="Unassembled WGS sequence"/>
</dbReference>
<gene>
    <name evidence="8" type="ORF">KPC_1186</name>
</gene>
<reference evidence="9" key="1">
    <citation type="submission" date="2018-03" db="EMBL/GenBank/DDBJ databases">
        <authorList>
            <person name="Blom J."/>
        </authorList>
    </citation>
    <scope>NUCLEOTIDE SEQUENCE [LARGE SCALE GENOMIC DNA]</scope>
    <source>
        <strain evidence="9">KPC-SM-21</strain>
    </source>
</reference>